<protein>
    <submittedName>
        <fullName evidence="1">DUF1289 domain-containing protein</fullName>
    </submittedName>
</protein>
<dbReference type="InterPro" id="IPR010710">
    <property type="entry name" value="DUF1289"/>
</dbReference>
<dbReference type="RefSeq" id="WP_143870178.1">
    <property type="nucleotide sequence ID" value="NZ_CP041660.1"/>
</dbReference>
<accession>A0ABV1RDP6</accession>
<sequence length="86" mass="10042">MQQASLFEIEVESPCIGVCESGPRGYCRGCLRSREERFYWPKLTAAQKIQVISLCEMRRKKLNSKKMKEKEQSLLKQIQAEQLSLF</sequence>
<reference evidence="1 2" key="1">
    <citation type="submission" date="2024-06" db="EMBL/GenBank/DDBJ databases">
        <authorList>
            <person name="Chen R.Y."/>
        </authorList>
    </citation>
    <scope>NUCLEOTIDE SEQUENCE [LARGE SCALE GENOMIC DNA]</scope>
    <source>
        <strain evidence="1 2">D2</strain>
    </source>
</reference>
<proteinExistence type="predicted"/>
<dbReference type="Pfam" id="PF06945">
    <property type="entry name" value="DUF1289"/>
    <property type="match status" value="1"/>
</dbReference>
<dbReference type="Proteomes" id="UP001467690">
    <property type="component" value="Unassembled WGS sequence"/>
</dbReference>
<gene>
    <name evidence="1" type="ORF">ABS311_03970</name>
</gene>
<name>A0ABV1RDP6_9ALTE</name>
<comment type="caution">
    <text evidence="1">The sequence shown here is derived from an EMBL/GenBank/DDBJ whole genome shotgun (WGS) entry which is preliminary data.</text>
</comment>
<keyword evidence="2" id="KW-1185">Reference proteome</keyword>
<dbReference type="PANTHER" id="PTHR35175:SF1">
    <property type="entry name" value="OXIDOREDUCTASE"/>
    <property type="match status" value="1"/>
</dbReference>
<dbReference type="EMBL" id="JBELOE010000078">
    <property type="protein sequence ID" value="MER2491034.1"/>
    <property type="molecule type" value="Genomic_DNA"/>
</dbReference>
<dbReference type="PANTHER" id="PTHR35175">
    <property type="entry name" value="DUF1289 DOMAIN-CONTAINING PROTEIN"/>
    <property type="match status" value="1"/>
</dbReference>
<organism evidence="1 2">
    <name type="scientific">Catenovulum sediminis</name>
    <dbReference type="NCBI Taxonomy" id="1740262"/>
    <lineage>
        <taxon>Bacteria</taxon>
        <taxon>Pseudomonadati</taxon>
        <taxon>Pseudomonadota</taxon>
        <taxon>Gammaproteobacteria</taxon>
        <taxon>Alteromonadales</taxon>
        <taxon>Alteromonadaceae</taxon>
        <taxon>Catenovulum</taxon>
    </lineage>
</organism>
<evidence type="ECO:0000313" key="1">
    <source>
        <dbReference type="EMBL" id="MER2491034.1"/>
    </source>
</evidence>
<evidence type="ECO:0000313" key="2">
    <source>
        <dbReference type="Proteomes" id="UP001467690"/>
    </source>
</evidence>